<protein>
    <submittedName>
        <fullName evidence="6">Precorrin-8X methylmutase</fullName>
    </submittedName>
</protein>
<comment type="pathway">
    <text evidence="1">Cofactor biosynthesis; adenosylcobalamin biosynthesis.</text>
</comment>
<dbReference type="PATRIC" id="fig|1429043.3.peg.4321"/>
<dbReference type="SUPFAM" id="SSF63965">
    <property type="entry name" value="Precorrin-8X methylmutase CbiC/CobH"/>
    <property type="match status" value="1"/>
</dbReference>
<feature type="domain" description="Cobalamin biosynthesis precorrin-8X methylmutase CobH/CbiC" evidence="5">
    <location>
        <begin position="5"/>
        <end position="198"/>
    </location>
</feature>
<organism evidence="6 7">
    <name type="scientific">Dethiosulfatarculus sandiegensis</name>
    <dbReference type="NCBI Taxonomy" id="1429043"/>
    <lineage>
        <taxon>Bacteria</taxon>
        <taxon>Pseudomonadati</taxon>
        <taxon>Thermodesulfobacteriota</taxon>
        <taxon>Desulfarculia</taxon>
        <taxon>Desulfarculales</taxon>
        <taxon>Desulfarculaceae</taxon>
        <taxon>Dethiosulfatarculus</taxon>
    </lineage>
</organism>
<dbReference type="OrthoDB" id="9780708at2"/>
<dbReference type="InterPro" id="IPR036588">
    <property type="entry name" value="CobH/CbiC_sf"/>
</dbReference>
<evidence type="ECO:0000256" key="3">
    <source>
        <dbReference type="ARBA" id="ARBA00022573"/>
    </source>
</evidence>
<dbReference type="STRING" id="1429043.X474_20385"/>
<keyword evidence="7" id="KW-1185">Reference proteome</keyword>
<dbReference type="GO" id="GO:0016993">
    <property type="term" value="F:precorrin-8X methylmutase activity"/>
    <property type="evidence" value="ECO:0007669"/>
    <property type="project" value="InterPro"/>
</dbReference>
<dbReference type="EMBL" id="AZAC01000034">
    <property type="protein sequence ID" value="KIX12147.1"/>
    <property type="molecule type" value="Genomic_DNA"/>
</dbReference>
<comment type="caution">
    <text evidence="6">The sequence shown here is derived from an EMBL/GenBank/DDBJ whole genome shotgun (WGS) entry which is preliminary data.</text>
</comment>
<evidence type="ECO:0000256" key="2">
    <source>
        <dbReference type="ARBA" id="ARBA00009774"/>
    </source>
</evidence>
<dbReference type="UniPathway" id="UPA00148"/>
<dbReference type="PANTHER" id="PTHR43588:SF1">
    <property type="entry name" value="COBALT-PRECORRIN-8 METHYLMUTASE"/>
    <property type="match status" value="1"/>
</dbReference>
<dbReference type="InParanoid" id="A0A0D2GB94"/>
<keyword evidence="3" id="KW-0169">Cobalamin biosynthesis</keyword>
<dbReference type="Gene3D" id="3.40.50.10230">
    <property type="entry name" value="Cobalamin biosynthesis CobH/CbiC, precorrin-8X methylmutase"/>
    <property type="match status" value="1"/>
</dbReference>
<comment type="similarity">
    <text evidence="2">Belongs to the CobH/CbiC family.</text>
</comment>
<reference evidence="6 7" key="1">
    <citation type="submission" date="2013-11" db="EMBL/GenBank/DDBJ databases">
        <title>Metagenomic analysis of a methanogenic consortium involved in long chain n-alkane degradation.</title>
        <authorList>
            <person name="Davidova I.A."/>
            <person name="Callaghan A.V."/>
            <person name="Wawrik B."/>
            <person name="Pruitt S."/>
            <person name="Marks C."/>
            <person name="Duncan K.E."/>
            <person name="Suflita J.M."/>
        </authorList>
    </citation>
    <scope>NUCLEOTIDE SEQUENCE [LARGE SCALE GENOMIC DNA]</scope>
    <source>
        <strain evidence="6 7">SPR</strain>
    </source>
</reference>
<dbReference type="PANTHER" id="PTHR43588">
    <property type="entry name" value="COBALT-PRECORRIN-8 METHYLMUTASE"/>
    <property type="match status" value="1"/>
</dbReference>
<evidence type="ECO:0000259" key="5">
    <source>
        <dbReference type="Pfam" id="PF02570"/>
    </source>
</evidence>
<dbReference type="InterPro" id="IPR003722">
    <property type="entry name" value="Cbl_synth_CobH/CbiC"/>
</dbReference>
<proteinExistence type="inferred from homology"/>
<evidence type="ECO:0000256" key="1">
    <source>
        <dbReference type="ARBA" id="ARBA00004953"/>
    </source>
</evidence>
<accession>A0A0D2GB94</accession>
<sequence>MPPEEIEKGSFAIIDQEAGEHGFEPKAWSIVRRMIHTTGDFDFVRITRIHQKAVEKGVEALKQGKPIFTDTRMAKAGISDRRLKPFGVTKTCILEAPEVAVIASEKGVTRSLAGIDLALEKGQGAVFAIGNAPTALLRLIEHIKAGRIEPALVVGIPVGFVNAKESKDALAEMDIPYVTALGRKGGSALAASVINALAVLAGEE</sequence>
<evidence type="ECO:0000313" key="7">
    <source>
        <dbReference type="Proteomes" id="UP000032233"/>
    </source>
</evidence>
<dbReference type="GO" id="GO:0009236">
    <property type="term" value="P:cobalamin biosynthetic process"/>
    <property type="evidence" value="ECO:0007669"/>
    <property type="project" value="UniProtKB-UniPathway"/>
</dbReference>
<dbReference type="Proteomes" id="UP000032233">
    <property type="component" value="Unassembled WGS sequence"/>
</dbReference>
<evidence type="ECO:0000313" key="6">
    <source>
        <dbReference type="EMBL" id="KIX12147.1"/>
    </source>
</evidence>
<gene>
    <name evidence="6" type="ORF">X474_20385</name>
</gene>
<dbReference type="Pfam" id="PF02570">
    <property type="entry name" value="CbiC"/>
    <property type="match status" value="1"/>
</dbReference>
<name>A0A0D2GB94_9BACT</name>
<keyword evidence="4" id="KW-0413">Isomerase</keyword>
<evidence type="ECO:0000256" key="4">
    <source>
        <dbReference type="ARBA" id="ARBA00023235"/>
    </source>
</evidence>
<dbReference type="AlphaFoldDB" id="A0A0D2GB94"/>